<evidence type="ECO:0000259" key="18">
    <source>
        <dbReference type="Pfam" id="PF12862"/>
    </source>
</evidence>
<dbReference type="CDD" id="cd16270">
    <property type="entry name" value="Apc5_N"/>
    <property type="match status" value="1"/>
</dbReference>
<feature type="domain" description="Anaphase-promoting complex subunit 5" evidence="18">
    <location>
        <begin position="272"/>
        <end position="374"/>
    </location>
</feature>
<dbReference type="GO" id="GO:0070979">
    <property type="term" value="P:protein K11-linked ubiquitination"/>
    <property type="evidence" value="ECO:0007669"/>
    <property type="project" value="TreeGrafter"/>
</dbReference>
<dbReference type="OrthoDB" id="2504561at2759"/>
<comment type="function">
    <text evidence="17">Component of the anaphase promoting complex/cyclosome (APC/C), a cell cycle-regulated E3 ubiquitin ligase that controls progression through mitosis and the G1 phase of the cell cycle. The APC/C complex acts by mediating ubiquitination and subsequent degradation of target proteins: it mainly mediates the formation of 'Lys-11'-linked polyubiquitin chains and, to a lower extent, the formation of 'Lys-48'- and 'Lys-63'-linked polyubiquitin chains. The APC/C complex catalyzes assembly of branched 'Lys-11'-/'Lys-48'-linked branched ubiquitin chains on target proteins.</text>
</comment>
<evidence type="ECO:0000256" key="7">
    <source>
        <dbReference type="ARBA" id="ARBA00022553"/>
    </source>
</evidence>
<evidence type="ECO:0000256" key="16">
    <source>
        <dbReference type="ARBA" id="ARBA00031069"/>
    </source>
</evidence>
<evidence type="ECO:0000256" key="14">
    <source>
        <dbReference type="ARBA" id="ARBA00023242"/>
    </source>
</evidence>
<keyword evidence="11" id="KW-0833">Ubl conjugation pathway</keyword>
<keyword evidence="14" id="KW-0539">Nucleus</keyword>
<keyword evidence="12" id="KW-0802">TPR repeat</keyword>
<keyword evidence="15" id="KW-0131">Cell cycle</keyword>
<evidence type="ECO:0000256" key="13">
    <source>
        <dbReference type="ARBA" id="ARBA00023212"/>
    </source>
</evidence>
<dbReference type="AlphaFoldDB" id="A0A3S0ZN62"/>
<comment type="similarity">
    <text evidence="4">Belongs to the APC5 family.</text>
</comment>
<dbReference type="Pfam" id="PF21371">
    <property type="entry name" value="Apc5_N"/>
    <property type="match status" value="1"/>
</dbReference>
<organism evidence="20 21">
    <name type="scientific">Elysia chlorotica</name>
    <name type="common">Eastern emerald elysia</name>
    <name type="synonym">Sea slug</name>
    <dbReference type="NCBI Taxonomy" id="188477"/>
    <lineage>
        <taxon>Eukaryota</taxon>
        <taxon>Metazoa</taxon>
        <taxon>Spiralia</taxon>
        <taxon>Lophotrochozoa</taxon>
        <taxon>Mollusca</taxon>
        <taxon>Gastropoda</taxon>
        <taxon>Heterobranchia</taxon>
        <taxon>Euthyneura</taxon>
        <taxon>Panpulmonata</taxon>
        <taxon>Sacoglossa</taxon>
        <taxon>Placobranchoidea</taxon>
        <taxon>Plakobranchidae</taxon>
        <taxon>Elysia</taxon>
    </lineage>
</organism>
<dbReference type="STRING" id="188477.A0A3S0ZN62"/>
<dbReference type="GO" id="GO:0005680">
    <property type="term" value="C:anaphase-promoting complex"/>
    <property type="evidence" value="ECO:0007669"/>
    <property type="project" value="InterPro"/>
</dbReference>
<dbReference type="UniPathway" id="UPA00143"/>
<dbReference type="PANTHER" id="PTHR12830:SF9">
    <property type="entry name" value="ANAPHASE-PROMOTING COMPLEX SUBUNIT 5"/>
    <property type="match status" value="1"/>
</dbReference>
<keyword evidence="6" id="KW-0963">Cytoplasm</keyword>
<dbReference type="InterPro" id="IPR037679">
    <property type="entry name" value="Apc5"/>
</dbReference>
<dbReference type="InterPro" id="IPR011990">
    <property type="entry name" value="TPR-like_helical_dom_sf"/>
</dbReference>
<evidence type="ECO:0000256" key="8">
    <source>
        <dbReference type="ARBA" id="ARBA00022618"/>
    </source>
</evidence>
<evidence type="ECO:0000256" key="1">
    <source>
        <dbReference type="ARBA" id="ARBA00004123"/>
    </source>
</evidence>
<proteinExistence type="inferred from homology"/>
<evidence type="ECO:0000256" key="15">
    <source>
        <dbReference type="ARBA" id="ARBA00023306"/>
    </source>
</evidence>
<dbReference type="PANTHER" id="PTHR12830">
    <property type="entry name" value="ANAPHASE-PROMOTING COMPLEX SUBUNIT 5"/>
    <property type="match status" value="1"/>
</dbReference>
<accession>A0A3S0ZN62</accession>
<keyword evidence="8" id="KW-0132">Cell division</keyword>
<dbReference type="GO" id="GO:0045842">
    <property type="term" value="P:positive regulation of mitotic metaphase/anaphase transition"/>
    <property type="evidence" value="ECO:0007669"/>
    <property type="project" value="TreeGrafter"/>
</dbReference>
<keyword evidence="10" id="KW-0498">Mitosis</keyword>
<keyword evidence="13" id="KW-0206">Cytoskeleton</keyword>
<dbReference type="GO" id="GO:0031145">
    <property type="term" value="P:anaphase-promoting complex-dependent catabolic process"/>
    <property type="evidence" value="ECO:0007669"/>
    <property type="project" value="TreeGrafter"/>
</dbReference>
<evidence type="ECO:0000256" key="2">
    <source>
        <dbReference type="ARBA" id="ARBA00004186"/>
    </source>
</evidence>
<evidence type="ECO:0000256" key="17">
    <source>
        <dbReference type="ARBA" id="ARBA00045696"/>
    </source>
</evidence>
<dbReference type="Gene3D" id="1.25.40.10">
    <property type="entry name" value="Tetratricopeptide repeat domain"/>
    <property type="match status" value="1"/>
</dbReference>
<dbReference type="Proteomes" id="UP000271974">
    <property type="component" value="Unassembled WGS sequence"/>
</dbReference>
<evidence type="ECO:0000256" key="3">
    <source>
        <dbReference type="ARBA" id="ARBA00004906"/>
    </source>
</evidence>
<evidence type="ECO:0000313" key="20">
    <source>
        <dbReference type="EMBL" id="RUS82932.1"/>
    </source>
</evidence>
<evidence type="ECO:0000256" key="10">
    <source>
        <dbReference type="ARBA" id="ARBA00022776"/>
    </source>
</evidence>
<evidence type="ECO:0000313" key="21">
    <source>
        <dbReference type="Proteomes" id="UP000271974"/>
    </source>
</evidence>
<protein>
    <recommendedName>
        <fullName evidence="5">Anaphase-promoting complex subunit 5</fullName>
    </recommendedName>
    <alternativeName>
        <fullName evidence="16">Cyclosome subunit 5</fullName>
    </alternativeName>
</protein>
<keyword evidence="21" id="KW-1185">Reference proteome</keyword>
<evidence type="ECO:0000256" key="11">
    <source>
        <dbReference type="ARBA" id="ARBA00022786"/>
    </source>
</evidence>
<sequence>MYEVQDAFTFDSSSRQQSPERLTPHKFTIMCLTFEYHQLLKLQNKDLNISLPPEQILTDKDKRVFMVILLDLLQCPDMELKALRKKVDDVINECILENAYNMLTSIAQQGVKPMQDFLEQLITQLMVSATAPMDEGEIRRDSIMGLYIRRMLLAYHEMSFSQVVDMFHKIKDYYEAGFPESKEYNDQMIRESSLCFRESGPLTMFHLEPKPPSVSEAPISSLNVFSKKQAEYFMAHQAVMLGHNQAEALPPDQLQQRVKDILTANPDLAEAHFLSYMNSLRVKEYCTAVHNLYHFFDRKACTSGDSSPPKKKSAPMEEVAMRYAALNLASLQFRFGNREECRAALREAVVLAQERNDQVCLQHALVWLNLLGENHSNAGQIERSFKKTIDLSLPNLTVHGLNCLSKDLGMGTEKPARVIYHFTQSNLINCMHSSYGMMAAGCAQRAAMWHHYGKRRLCALDSLIVLHLETSINGVYYNGQAVCIAMCNLAQQHADLGDYAAANEILSHAKQQFPSSTSAADVWQACQQRIAFTRAIYNGRLKDAEQVLLNLQSVDAAEAKIRKGILLREQGRVTEAFDYLGKLLSECDKEKSEFHADFRCRVLLELSSVYFSREESTSAVLYVTDCIAQAARHHLELLEALATAHLAYIQLNMGLAKQALQLLETRLLRIFTHCSSYDKARVLHLYARCKVGAVNPAETGMVPETKAELESAASLMLTVTQLYHDVEAHLKEKDALHFQAVVHHRLMTGGSNLQHHQEERNRCARQFKGLDRLYPTLEPGPVCLL</sequence>
<evidence type="ECO:0000256" key="5">
    <source>
        <dbReference type="ARBA" id="ARBA00016066"/>
    </source>
</evidence>
<dbReference type="GO" id="GO:0005819">
    <property type="term" value="C:spindle"/>
    <property type="evidence" value="ECO:0007669"/>
    <property type="project" value="UniProtKB-SubCell"/>
</dbReference>
<gene>
    <name evidence="20" type="ORF">EGW08_009316</name>
</gene>
<evidence type="ECO:0000256" key="6">
    <source>
        <dbReference type="ARBA" id="ARBA00022490"/>
    </source>
</evidence>
<dbReference type="SUPFAM" id="SSF48452">
    <property type="entry name" value="TPR-like"/>
    <property type="match status" value="2"/>
</dbReference>
<dbReference type="GO" id="GO:0051301">
    <property type="term" value="P:cell division"/>
    <property type="evidence" value="ECO:0007669"/>
    <property type="project" value="UniProtKB-KW"/>
</dbReference>
<feature type="domain" description="Anaphase-promoting complex subunit 5 N-terminal" evidence="19">
    <location>
        <begin position="64"/>
        <end position="176"/>
    </location>
</feature>
<keyword evidence="7" id="KW-0597">Phosphoprotein</keyword>
<comment type="pathway">
    <text evidence="3">Protein modification; protein ubiquitination.</text>
</comment>
<keyword evidence="9" id="KW-0677">Repeat</keyword>
<dbReference type="EMBL" id="RQTK01000265">
    <property type="protein sequence ID" value="RUS82932.1"/>
    <property type="molecule type" value="Genomic_DNA"/>
</dbReference>
<comment type="subcellular location">
    <subcellularLocation>
        <location evidence="2">Cytoplasm</location>
        <location evidence="2">Cytoskeleton</location>
        <location evidence="2">Spindle</location>
    </subcellularLocation>
    <subcellularLocation>
        <location evidence="1">Nucleus</location>
    </subcellularLocation>
</comment>
<evidence type="ECO:0000259" key="19">
    <source>
        <dbReference type="Pfam" id="PF21371"/>
    </source>
</evidence>
<dbReference type="InterPro" id="IPR026000">
    <property type="entry name" value="Apc5_dom"/>
</dbReference>
<dbReference type="Pfam" id="PF12862">
    <property type="entry name" value="ANAPC5"/>
    <property type="match status" value="1"/>
</dbReference>
<evidence type="ECO:0000256" key="4">
    <source>
        <dbReference type="ARBA" id="ARBA00007450"/>
    </source>
</evidence>
<comment type="caution">
    <text evidence="20">The sequence shown here is derived from an EMBL/GenBank/DDBJ whole genome shotgun (WGS) entry which is preliminary data.</text>
</comment>
<reference evidence="20 21" key="1">
    <citation type="submission" date="2019-01" db="EMBL/GenBank/DDBJ databases">
        <title>A draft genome assembly of the solar-powered sea slug Elysia chlorotica.</title>
        <authorList>
            <person name="Cai H."/>
            <person name="Li Q."/>
            <person name="Fang X."/>
            <person name="Li J."/>
            <person name="Curtis N.E."/>
            <person name="Altenburger A."/>
            <person name="Shibata T."/>
            <person name="Feng M."/>
            <person name="Maeda T."/>
            <person name="Schwartz J.A."/>
            <person name="Shigenobu S."/>
            <person name="Lundholm N."/>
            <person name="Nishiyama T."/>
            <person name="Yang H."/>
            <person name="Hasebe M."/>
            <person name="Li S."/>
            <person name="Pierce S.K."/>
            <person name="Wang J."/>
        </authorList>
    </citation>
    <scope>NUCLEOTIDE SEQUENCE [LARGE SCALE GENOMIC DNA]</scope>
    <source>
        <strain evidence="20">EC2010</strain>
        <tissue evidence="20">Whole organism of an adult</tissue>
    </source>
</reference>
<evidence type="ECO:0000256" key="12">
    <source>
        <dbReference type="ARBA" id="ARBA00022803"/>
    </source>
</evidence>
<evidence type="ECO:0000256" key="9">
    <source>
        <dbReference type="ARBA" id="ARBA00022737"/>
    </source>
</evidence>
<name>A0A3S0ZN62_ELYCH</name>
<dbReference type="InterPro" id="IPR048968">
    <property type="entry name" value="Apc5_N"/>
</dbReference>